<sequence length="509" mass="57087">MEPPHPTPARSPSPLLALLGRRENFILTRWLFLRLLGLIYLAAFLSLGTQITGLVGSRGILPVEHFLTAASGALGDAAWQQVPTLLWLHHSDAFLRGLCVAGVVLAGLVVLDLLTLPALMGLWVLYLSVFYAGQDFMGFQWDILLLETGFLAIFFAPLSWPGRRVGLPSLSVLWLLRLLVFRLMFGSGVAKLASGDPSWRDLSATTYHYQTEPLPTPLGWVMHHLPLTAHRAEVGFTFVAELAAPFLIFAPRPLRLGGAAVMMLLQVVILLTGNFAFFNWLSIVLCLTLLDDAALRRLFPERLRARLQAQHTGEPPQRRRWVHLALFGVLLVLNLTQLARLAGAFLPAPLEAVEKRLAPLQLVNTYGLFATMTTQRPEIVLEGSNDGRTWREYRFRYKPGSLRRAPGWVAPHQPRLDWQMWFAALQGQPNQTSWMGPLVWRLLQGEPQVTTLLGPPFSGGPPRFIRGRLYEYTYTTPGQRRATGQWWTRRLLGEYFPPVSLDELGPPPQ</sequence>
<keyword evidence="3 7" id="KW-0812">Transmembrane</keyword>
<reference evidence="11" key="1">
    <citation type="journal article" date="2019" name="Int. J. Syst. Evol. Microbiol.">
        <title>The Global Catalogue of Microorganisms (GCM) 10K type strain sequencing project: providing services to taxonomists for standard genome sequencing and annotation.</title>
        <authorList>
            <consortium name="The Broad Institute Genomics Platform"/>
            <consortium name="The Broad Institute Genome Sequencing Center for Infectious Disease"/>
            <person name="Wu L."/>
            <person name="Ma J."/>
        </authorList>
    </citation>
    <scope>NUCLEOTIDE SEQUENCE [LARGE SCALE GENOMIC DNA]</scope>
    <source>
        <strain evidence="11">CCUG 55995</strain>
    </source>
</reference>
<organism evidence="10 11">
    <name type="scientific">Deinococcus hohokamensis</name>
    <dbReference type="NCBI Taxonomy" id="309883"/>
    <lineage>
        <taxon>Bacteria</taxon>
        <taxon>Thermotogati</taxon>
        <taxon>Deinococcota</taxon>
        <taxon>Deinococci</taxon>
        <taxon>Deinococcales</taxon>
        <taxon>Deinococcaceae</taxon>
        <taxon>Deinococcus</taxon>
    </lineage>
</organism>
<keyword evidence="6 7" id="KW-0472">Membrane</keyword>
<protein>
    <submittedName>
        <fullName evidence="10">Lipase maturation factor family protein</fullName>
    </submittedName>
</protein>
<dbReference type="PANTHER" id="PTHR14463:SF10">
    <property type="entry name" value="LIPASE MATURATION FACTOR 1"/>
    <property type="match status" value="1"/>
</dbReference>
<keyword evidence="5 7" id="KW-1133">Transmembrane helix</keyword>
<feature type="transmembrane region" description="Helical" evidence="7">
    <location>
        <begin position="139"/>
        <end position="160"/>
    </location>
</feature>
<dbReference type="Pfam" id="PF06762">
    <property type="entry name" value="LMF1"/>
    <property type="match status" value="1"/>
</dbReference>
<comment type="caution">
    <text evidence="10">The sequence shown here is derived from an EMBL/GenBank/DDBJ whole genome shotgun (WGS) entry which is preliminary data.</text>
</comment>
<dbReference type="PANTHER" id="PTHR14463">
    <property type="entry name" value="LIPASE MATURATION FACTOR"/>
    <property type="match status" value="1"/>
</dbReference>
<evidence type="ECO:0000256" key="7">
    <source>
        <dbReference type="SAM" id="Phobius"/>
    </source>
</evidence>
<dbReference type="InterPro" id="IPR057434">
    <property type="entry name" value="LMF1/2_N"/>
</dbReference>
<feature type="domain" description="Lipase maturation factor 1/2 N-terminal" evidence="8">
    <location>
        <begin position="137"/>
        <end position="295"/>
    </location>
</feature>
<evidence type="ECO:0000256" key="5">
    <source>
        <dbReference type="ARBA" id="ARBA00022989"/>
    </source>
</evidence>
<dbReference type="EMBL" id="JBHSEI010000017">
    <property type="protein sequence ID" value="MFC4640485.1"/>
    <property type="molecule type" value="Genomic_DNA"/>
</dbReference>
<dbReference type="InterPro" id="IPR057433">
    <property type="entry name" value="LMF1/2_C"/>
</dbReference>
<evidence type="ECO:0000256" key="2">
    <source>
        <dbReference type="ARBA" id="ARBA00005512"/>
    </source>
</evidence>
<evidence type="ECO:0000259" key="8">
    <source>
        <dbReference type="Pfam" id="PF06762"/>
    </source>
</evidence>
<dbReference type="Proteomes" id="UP001595952">
    <property type="component" value="Unassembled WGS sequence"/>
</dbReference>
<feature type="transmembrane region" description="Helical" evidence="7">
    <location>
        <begin position="254"/>
        <end position="271"/>
    </location>
</feature>
<dbReference type="RefSeq" id="WP_380063465.1">
    <property type="nucleotide sequence ID" value="NZ_JBHSEI010000017.1"/>
</dbReference>
<proteinExistence type="inferred from homology"/>
<keyword evidence="11" id="KW-1185">Reference proteome</keyword>
<evidence type="ECO:0000259" key="9">
    <source>
        <dbReference type="Pfam" id="PF25179"/>
    </source>
</evidence>
<gene>
    <name evidence="10" type="ORF">ACFO0D_19325</name>
</gene>
<keyword evidence="4" id="KW-0256">Endoplasmic reticulum</keyword>
<evidence type="ECO:0000256" key="6">
    <source>
        <dbReference type="ARBA" id="ARBA00023136"/>
    </source>
</evidence>
<feature type="domain" description="Lipase maturation factor 1/2 C-terminal" evidence="9">
    <location>
        <begin position="362"/>
        <end position="497"/>
    </location>
</feature>
<evidence type="ECO:0000256" key="4">
    <source>
        <dbReference type="ARBA" id="ARBA00022824"/>
    </source>
</evidence>
<evidence type="ECO:0000256" key="1">
    <source>
        <dbReference type="ARBA" id="ARBA00004477"/>
    </source>
</evidence>
<dbReference type="Pfam" id="PF25179">
    <property type="entry name" value="LMF1_C"/>
    <property type="match status" value="1"/>
</dbReference>
<comment type="similarity">
    <text evidence="2">Belongs to the lipase maturation factor family.</text>
</comment>
<accession>A0ABV9IDQ6</accession>
<comment type="subcellular location">
    <subcellularLocation>
        <location evidence="1">Endoplasmic reticulum membrane</location>
        <topology evidence="1">Multi-pass membrane protein</topology>
    </subcellularLocation>
</comment>
<evidence type="ECO:0000313" key="10">
    <source>
        <dbReference type="EMBL" id="MFC4640485.1"/>
    </source>
</evidence>
<feature type="transmembrane region" description="Helical" evidence="7">
    <location>
        <begin position="31"/>
        <end position="51"/>
    </location>
</feature>
<evidence type="ECO:0000256" key="3">
    <source>
        <dbReference type="ARBA" id="ARBA00022692"/>
    </source>
</evidence>
<name>A0ABV9IDQ6_9DEIO</name>
<feature type="transmembrane region" description="Helical" evidence="7">
    <location>
        <begin position="172"/>
        <end position="193"/>
    </location>
</feature>
<evidence type="ECO:0000313" key="11">
    <source>
        <dbReference type="Proteomes" id="UP001595952"/>
    </source>
</evidence>
<feature type="transmembrane region" description="Helical" evidence="7">
    <location>
        <begin position="94"/>
        <end position="127"/>
    </location>
</feature>
<dbReference type="InterPro" id="IPR009613">
    <property type="entry name" value="LMF"/>
</dbReference>